<dbReference type="InterPro" id="IPR050638">
    <property type="entry name" value="AA-Vitamin_Transporters"/>
</dbReference>
<feature type="transmembrane region" description="Helical" evidence="6">
    <location>
        <begin position="181"/>
        <end position="200"/>
    </location>
</feature>
<keyword evidence="5 6" id="KW-0472">Membrane</keyword>
<feature type="transmembrane region" description="Helical" evidence="6">
    <location>
        <begin position="126"/>
        <end position="143"/>
    </location>
</feature>
<dbReference type="AlphaFoldDB" id="A0A248LNS7"/>
<dbReference type="OrthoDB" id="9812547at2"/>
<dbReference type="PANTHER" id="PTHR32322">
    <property type="entry name" value="INNER MEMBRANE TRANSPORTER"/>
    <property type="match status" value="1"/>
</dbReference>
<evidence type="ECO:0000256" key="2">
    <source>
        <dbReference type="ARBA" id="ARBA00007362"/>
    </source>
</evidence>
<reference evidence="9" key="1">
    <citation type="submission" date="2017-06" db="EMBL/GenBank/DDBJ databases">
        <title>Whole genome sequence of Laribacter hongkongensis LHGZ1.</title>
        <authorList>
            <person name="Chen D."/>
            <person name="Wu H."/>
            <person name="Chen J."/>
        </authorList>
    </citation>
    <scope>NUCLEOTIDE SEQUENCE [LARGE SCALE GENOMIC DNA]</scope>
    <source>
        <strain evidence="9">LHGZ1</strain>
    </source>
</reference>
<dbReference type="InterPro" id="IPR037185">
    <property type="entry name" value="EmrE-like"/>
</dbReference>
<dbReference type="SUPFAM" id="SSF103481">
    <property type="entry name" value="Multidrug resistance efflux transporter EmrE"/>
    <property type="match status" value="2"/>
</dbReference>
<dbReference type="InterPro" id="IPR000620">
    <property type="entry name" value="EamA_dom"/>
</dbReference>
<evidence type="ECO:0000256" key="1">
    <source>
        <dbReference type="ARBA" id="ARBA00004141"/>
    </source>
</evidence>
<feature type="transmembrane region" description="Helical" evidence="6">
    <location>
        <begin position="96"/>
        <end position="114"/>
    </location>
</feature>
<feature type="transmembrane region" description="Helical" evidence="6">
    <location>
        <begin position="34"/>
        <end position="56"/>
    </location>
</feature>
<dbReference type="GO" id="GO:0016020">
    <property type="term" value="C:membrane"/>
    <property type="evidence" value="ECO:0007669"/>
    <property type="project" value="UniProtKB-SubCell"/>
</dbReference>
<dbReference type="NCBIfam" id="NF008432">
    <property type="entry name" value="PRK11272.1"/>
    <property type="match status" value="1"/>
</dbReference>
<gene>
    <name evidence="8" type="ORF">LHGZ1_3308</name>
</gene>
<organism evidence="8 9">
    <name type="scientific">Laribacter hongkongensis</name>
    <dbReference type="NCBI Taxonomy" id="168471"/>
    <lineage>
        <taxon>Bacteria</taxon>
        <taxon>Pseudomonadati</taxon>
        <taxon>Pseudomonadota</taxon>
        <taxon>Betaproteobacteria</taxon>
        <taxon>Neisseriales</taxon>
        <taxon>Aquaspirillaceae</taxon>
        <taxon>Laribacter</taxon>
    </lineage>
</organism>
<evidence type="ECO:0000256" key="3">
    <source>
        <dbReference type="ARBA" id="ARBA00022692"/>
    </source>
</evidence>
<name>A0A248LNS7_9NEIS</name>
<evidence type="ECO:0000256" key="6">
    <source>
        <dbReference type="SAM" id="Phobius"/>
    </source>
</evidence>
<keyword evidence="3 6" id="KW-0812">Transmembrane</keyword>
<dbReference type="EMBL" id="CP022115">
    <property type="protein sequence ID" value="ASJ26139.1"/>
    <property type="molecule type" value="Genomic_DNA"/>
</dbReference>
<comment type="similarity">
    <text evidence="2">Belongs to the EamA transporter family.</text>
</comment>
<evidence type="ECO:0000259" key="7">
    <source>
        <dbReference type="Pfam" id="PF00892"/>
    </source>
</evidence>
<evidence type="ECO:0000256" key="4">
    <source>
        <dbReference type="ARBA" id="ARBA00022989"/>
    </source>
</evidence>
<protein>
    <submittedName>
        <fullName evidence="8">Permeases of the drug/metabolite transporter (DMT) superfamily</fullName>
    </submittedName>
</protein>
<evidence type="ECO:0000313" key="8">
    <source>
        <dbReference type="EMBL" id="ASJ26139.1"/>
    </source>
</evidence>
<accession>A0A248LNS7</accession>
<keyword evidence="4 6" id="KW-1133">Transmembrane helix</keyword>
<feature type="transmembrane region" description="Helical" evidence="6">
    <location>
        <begin position="149"/>
        <end position="169"/>
    </location>
</feature>
<feature type="transmembrane region" description="Helical" evidence="6">
    <location>
        <begin position="267"/>
        <end position="285"/>
    </location>
</feature>
<feature type="transmembrane region" description="Helical" evidence="6">
    <location>
        <begin position="7"/>
        <end position="28"/>
    </location>
</feature>
<evidence type="ECO:0000256" key="5">
    <source>
        <dbReference type="ARBA" id="ARBA00023136"/>
    </source>
</evidence>
<dbReference type="PANTHER" id="PTHR32322:SF2">
    <property type="entry name" value="EAMA DOMAIN-CONTAINING PROTEIN"/>
    <property type="match status" value="1"/>
</dbReference>
<proteinExistence type="inferred from homology"/>
<sequence>MPAAPSRLLLVAAFGALYFIWGSTYLAIRFGVESWPPLLMAGIRFVIAGGLMFGWLRWRGTPLPSRSEWAGAARIGFLLLVCGNGCVTIAEQWVASGVAALGVATVPLFTLLFARMWGQHNTRLEWAGILLGFAGMVLLNLGHNMQASPLGAGLILFAAAAWALGSVWARYLQLPPGAMAPAAEMLCAGVMLLLLSVLTGEQLETPPTLQGWLALLYLVVFGSLIAFSAYQFLLRHVRPAAATSYAYVNPVVAVLLGMLFADEMIGQAEWLAMGVIVAAVVLIGLPRRRRG</sequence>
<feature type="domain" description="EamA" evidence="7">
    <location>
        <begin position="150"/>
        <end position="284"/>
    </location>
</feature>
<dbReference type="Pfam" id="PF00892">
    <property type="entry name" value="EamA"/>
    <property type="match status" value="2"/>
</dbReference>
<dbReference type="Proteomes" id="UP000197424">
    <property type="component" value="Chromosome"/>
</dbReference>
<feature type="domain" description="EamA" evidence="7">
    <location>
        <begin position="18"/>
        <end position="140"/>
    </location>
</feature>
<dbReference type="RefSeq" id="WP_088861716.1">
    <property type="nucleotide sequence ID" value="NZ_CP022115.1"/>
</dbReference>
<comment type="subcellular location">
    <subcellularLocation>
        <location evidence="1">Membrane</location>
        <topology evidence="1">Multi-pass membrane protein</topology>
    </subcellularLocation>
</comment>
<feature type="transmembrane region" description="Helical" evidence="6">
    <location>
        <begin position="212"/>
        <end position="233"/>
    </location>
</feature>
<evidence type="ECO:0000313" key="9">
    <source>
        <dbReference type="Proteomes" id="UP000197424"/>
    </source>
</evidence>